<protein>
    <submittedName>
        <fullName evidence="10">Putative PurR-regulated permease PerM</fullName>
    </submittedName>
</protein>
<comment type="similarity">
    <text evidence="2">Belongs to the autoinducer-2 exporter (AI-2E) (TC 2.A.86) family.</text>
</comment>
<evidence type="ECO:0000256" key="1">
    <source>
        <dbReference type="ARBA" id="ARBA00004651"/>
    </source>
</evidence>
<feature type="region of interest" description="Disordered" evidence="8">
    <location>
        <begin position="386"/>
        <end position="425"/>
    </location>
</feature>
<feature type="transmembrane region" description="Helical" evidence="9">
    <location>
        <begin position="111"/>
        <end position="133"/>
    </location>
</feature>
<feature type="compositionally biased region" description="Low complexity" evidence="8">
    <location>
        <begin position="386"/>
        <end position="396"/>
    </location>
</feature>
<evidence type="ECO:0000256" key="6">
    <source>
        <dbReference type="ARBA" id="ARBA00022989"/>
    </source>
</evidence>
<keyword evidence="4" id="KW-1003">Cell membrane</keyword>
<keyword evidence="11" id="KW-1185">Reference proteome</keyword>
<feature type="compositionally biased region" description="Basic and acidic residues" evidence="8">
    <location>
        <begin position="15"/>
        <end position="24"/>
    </location>
</feature>
<feature type="transmembrane region" description="Helical" evidence="9">
    <location>
        <begin position="347"/>
        <end position="372"/>
    </location>
</feature>
<keyword evidence="7 9" id="KW-0472">Membrane</keyword>
<evidence type="ECO:0000313" key="11">
    <source>
        <dbReference type="Proteomes" id="UP000322499"/>
    </source>
</evidence>
<dbReference type="PANTHER" id="PTHR21716:SF53">
    <property type="entry name" value="PERMEASE PERM-RELATED"/>
    <property type="match status" value="1"/>
</dbReference>
<evidence type="ECO:0000256" key="5">
    <source>
        <dbReference type="ARBA" id="ARBA00022692"/>
    </source>
</evidence>
<dbReference type="InterPro" id="IPR002549">
    <property type="entry name" value="AI-2E-like"/>
</dbReference>
<feature type="transmembrane region" description="Helical" evidence="9">
    <location>
        <begin position="193"/>
        <end position="212"/>
    </location>
</feature>
<evidence type="ECO:0000256" key="8">
    <source>
        <dbReference type="SAM" id="MobiDB-lite"/>
    </source>
</evidence>
<reference evidence="10 11" key="1">
    <citation type="submission" date="2019-07" db="EMBL/GenBank/DDBJ databases">
        <title>Genomic Encyclopedia of Archaeal and Bacterial Type Strains, Phase II (KMG-II): from individual species to whole genera.</title>
        <authorList>
            <person name="Goeker M."/>
        </authorList>
    </citation>
    <scope>NUCLEOTIDE SEQUENCE [LARGE SCALE GENOMIC DNA]</scope>
    <source>
        <strain evidence="10 11">DSM 46842</strain>
    </source>
</reference>
<dbReference type="PANTHER" id="PTHR21716">
    <property type="entry name" value="TRANSMEMBRANE PROTEIN"/>
    <property type="match status" value="1"/>
</dbReference>
<evidence type="ECO:0000256" key="7">
    <source>
        <dbReference type="ARBA" id="ARBA00023136"/>
    </source>
</evidence>
<evidence type="ECO:0000256" key="3">
    <source>
        <dbReference type="ARBA" id="ARBA00022448"/>
    </source>
</evidence>
<evidence type="ECO:0000256" key="2">
    <source>
        <dbReference type="ARBA" id="ARBA00009773"/>
    </source>
</evidence>
<feature type="transmembrane region" description="Helical" evidence="9">
    <location>
        <begin position="78"/>
        <end position="99"/>
    </location>
</feature>
<dbReference type="Pfam" id="PF01594">
    <property type="entry name" value="AI-2E_transport"/>
    <property type="match status" value="1"/>
</dbReference>
<feature type="transmembrane region" description="Helical" evidence="9">
    <location>
        <begin position="282"/>
        <end position="306"/>
    </location>
</feature>
<organism evidence="10 11">
    <name type="scientific">Blastococcus xanthinilyticus</name>
    <dbReference type="NCBI Taxonomy" id="1564164"/>
    <lineage>
        <taxon>Bacteria</taxon>
        <taxon>Bacillati</taxon>
        <taxon>Actinomycetota</taxon>
        <taxon>Actinomycetes</taxon>
        <taxon>Geodermatophilales</taxon>
        <taxon>Geodermatophilaceae</taxon>
        <taxon>Blastococcus</taxon>
    </lineage>
</organism>
<sequence length="425" mass="44737">MAAVRWMSRGERVDVTRSAVRPETEPDGASGTLDTHPLPTPRPAPVAPRWAIRVLVTGAAVLMLAALGWLVFWFLLRLPLLTVAVAVALLLTAVVRPVTRWLHRRGLGEGISALLSVLLLLGVLLGVGFLVGFRAADKLRNLTRPLTAGIDRIRVWLTEGPLGLNPQQVTEVRNTVVNQVYSLTPEPAAAARMAVYILAAIILVAFLTFFLLKDGAAMWAWMLRWVPDRRRDQVDGAGQAAWTVLSQYVRGVVIVAVIDAVGIGAVLVILGVPLWLSLTLLTFLGAFVPLFGATVSGAVAVLVTLVTNGVTDAVIVLIAVLVVQQVEGNVLHPIIVGRTVRLHPVVVLLAVTAGSLLWGLAGALLAVPLVAVTYRVLGYFREHPAPGAGQAAGSESAAEDPPGADPGTVAEPTGADARPAPVAAG</sequence>
<dbReference type="Proteomes" id="UP000322499">
    <property type="component" value="Unassembled WGS sequence"/>
</dbReference>
<evidence type="ECO:0000256" key="4">
    <source>
        <dbReference type="ARBA" id="ARBA00022475"/>
    </source>
</evidence>
<gene>
    <name evidence="10" type="ORF">BD833_104294</name>
</gene>
<dbReference type="AlphaFoldDB" id="A0A5S5D0E4"/>
<keyword evidence="5 9" id="KW-0812">Transmembrane</keyword>
<dbReference type="GO" id="GO:0005886">
    <property type="term" value="C:plasma membrane"/>
    <property type="evidence" value="ECO:0007669"/>
    <property type="project" value="UniProtKB-SubCell"/>
</dbReference>
<comment type="caution">
    <text evidence="10">The sequence shown here is derived from an EMBL/GenBank/DDBJ whole genome shotgun (WGS) entry which is preliminary data.</text>
</comment>
<dbReference type="GO" id="GO:0055085">
    <property type="term" value="P:transmembrane transport"/>
    <property type="evidence" value="ECO:0007669"/>
    <property type="project" value="TreeGrafter"/>
</dbReference>
<dbReference type="EMBL" id="VNHW01000004">
    <property type="protein sequence ID" value="TYP88586.1"/>
    <property type="molecule type" value="Genomic_DNA"/>
</dbReference>
<feature type="region of interest" description="Disordered" evidence="8">
    <location>
        <begin position="15"/>
        <end position="42"/>
    </location>
</feature>
<feature type="transmembrane region" description="Helical" evidence="9">
    <location>
        <begin position="313"/>
        <end position="335"/>
    </location>
</feature>
<evidence type="ECO:0000313" key="10">
    <source>
        <dbReference type="EMBL" id="TYP88586.1"/>
    </source>
</evidence>
<keyword evidence="6 9" id="KW-1133">Transmembrane helix</keyword>
<keyword evidence="3" id="KW-0813">Transport</keyword>
<feature type="transmembrane region" description="Helical" evidence="9">
    <location>
        <begin position="50"/>
        <end position="72"/>
    </location>
</feature>
<name>A0A5S5D0E4_9ACTN</name>
<accession>A0A5S5D0E4</accession>
<feature type="transmembrane region" description="Helical" evidence="9">
    <location>
        <begin position="252"/>
        <end position="276"/>
    </location>
</feature>
<proteinExistence type="inferred from homology"/>
<comment type="subcellular location">
    <subcellularLocation>
        <location evidence="1">Cell membrane</location>
        <topology evidence="1">Multi-pass membrane protein</topology>
    </subcellularLocation>
</comment>
<evidence type="ECO:0000256" key="9">
    <source>
        <dbReference type="SAM" id="Phobius"/>
    </source>
</evidence>